<evidence type="ECO:0000256" key="6">
    <source>
        <dbReference type="ARBA" id="ARBA00022918"/>
    </source>
</evidence>
<evidence type="ECO:0000256" key="8">
    <source>
        <dbReference type="ARBA" id="ARBA00034120"/>
    </source>
</evidence>
<dbReference type="InterPro" id="IPR043502">
    <property type="entry name" value="DNA/RNA_pol_sf"/>
</dbReference>
<dbReference type="GO" id="GO:0003723">
    <property type="term" value="F:RNA binding"/>
    <property type="evidence" value="ECO:0007669"/>
    <property type="project" value="InterPro"/>
</dbReference>
<evidence type="ECO:0000256" key="5">
    <source>
        <dbReference type="ARBA" id="ARBA00022842"/>
    </source>
</evidence>
<dbReference type="PRINTS" id="PR00866">
    <property type="entry name" value="RNADNAPOLMS"/>
</dbReference>
<evidence type="ECO:0000256" key="1">
    <source>
        <dbReference type="ARBA" id="ARBA00012493"/>
    </source>
</evidence>
<keyword evidence="4" id="KW-0479">Metal-binding</keyword>
<dbReference type="Pfam" id="PF00078">
    <property type="entry name" value="RVT_1"/>
    <property type="match status" value="1"/>
</dbReference>
<dbReference type="OrthoDB" id="9780724at2"/>
<reference evidence="12" key="1">
    <citation type="submission" date="2016-10" db="EMBL/GenBank/DDBJ databases">
        <authorList>
            <person name="Varghese N."/>
            <person name="Submissions S."/>
        </authorList>
    </citation>
    <scope>NUCLEOTIDE SEQUENCE [LARGE SCALE GENOMIC DNA]</scope>
    <source>
        <strain evidence="12">CGMCC 1.8704</strain>
    </source>
</reference>
<keyword evidence="12" id="KW-1185">Reference proteome</keyword>
<evidence type="ECO:0000256" key="2">
    <source>
        <dbReference type="ARBA" id="ARBA00022679"/>
    </source>
</evidence>
<evidence type="ECO:0000313" key="12">
    <source>
        <dbReference type="Proteomes" id="UP000198657"/>
    </source>
</evidence>
<dbReference type="EC" id="2.7.7.49" evidence="1"/>
<dbReference type="RefSeq" id="WP_091172069.1">
    <property type="nucleotide sequence ID" value="NZ_CBCSFM010000006.1"/>
</dbReference>
<keyword evidence="5" id="KW-0460">Magnesium</keyword>
<feature type="domain" description="Reverse transcriptase" evidence="10">
    <location>
        <begin position="1"/>
        <end position="266"/>
    </location>
</feature>
<organism evidence="11 12">
    <name type="scientific">Flavobacterium sinopsychrotolerans</name>
    <dbReference type="NCBI Taxonomy" id="604089"/>
    <lineage>
        <taxon>Bacteria</taxon>
        <taxon>Pseudomonadati</taxon>
        <taxon>Bacteroidota</taxon>
        <taxon>Flavobacteriia</taxon>
        <taxon>Flavobacteriales</taxon>
        <taxon>Flavobacteriaceae</taxon>
        <taxon>Flavobacterium</taxon>
    </lineage>
</organism>
<dbReference type="PROSITE" id="PS50878">
    <property type="entry name" value="RT_POL"/>
    <property type="match status" value="1"/>
</dbReference>
<evidence type="ECO:0000256" key="3">
    <source>
        <dbReference type="ARBA" id="ARBA00022695"/>
    </source>
</evidence>
<dbReference type="InterPro" id="IPR051083">
    <property type="entry name" value="GrpII_Intron_Splice-Mob/Def"/>
</dbReference>
<evidence type="ECO:0000259" key="10">
    <source>
        <dbReference type="PROSITE" id="PS50878"/>
    </source>
</evidence>
<keyword evidence="3" id="KW-0548">Nucleotidyltransferase</keyword>
<dbReference type="EMBL" id="FODN01000006">
    <property type="protein sequence ID" value="SEO40697.1"/>
    <property type="molecule type" value="Genomic_DNA"/>
</dbReference>
<dbReference type="InterPro" id="IPR000477">
    <property type="entry name" value="RT_dom"/>
</dbReference>
<keyword evidence="2" id="KW-0808">Transferase</keyword>
<dbReference type="Proteomes" id="UP000198657">
    <property type="component" value="Unassembled WGS sequence"/>
</dbReference>
<evidence type="ECO:0000256" key="9">
    <source>
        <dbReference type="ARBA" id="ARBA00048173"/>
    </source>
</evidence>
<comment type="similarity">
    <text evidence="8">Belongs to the bacterial reverse transcriptase family.</text>
</comment>
<name>A0A1H8PG28_9FLAO</name>
<sequence>MDFAHYKDAFIKEAHKTEYSLTDIQRCLDYAEALYLHQVPVIYNPTHLSGLVGYKKEYLKKASLFPNYFYRDFEVAKKNGGKRLISEPLPSLKEIQIWILRNILYKVPSSAFAKAYRPTVTLLENLRFHKNQPKVFTLDLENFFPSIRVEAVENEFLKLGYSKIVSKLLSKLCTRNGTLPQGAPTSPYLSNLVFKEADAAIATYCKEHKIRYTRYADDMSFSGDFDENELLQKVTETVEKIGFRINAKKTKLMTTGMRQTVTGVVVNEKPQVVFYKRNELRQALYYIQKFGFEEHREYKEIDQKNYLEHLLGKINFVLQINPKDAEFIKYKSLLIDLKNKQDLKALEDELLPI</sequence>
<dbReference type="GO" id="GO:0003964">
    <property type="term" value="F:RNA-directed DNA polymerase activity"/>
    <property type="evidence" value="ECO:0007669"/>
    <property type="project" value="UniProtKB-KW"/>
</dbReference>
<proteinExistence type="inferred from homology"/>
<dbReference type="CDD" id="cd03487">
    <property type="entry name" value="RT_Bac_retron_II"/>
    <property type="match status" value="1"/>
</dbReference>
<dbReference type="PANTHER" id="PTHR34047">
    <property type="entry name" value="NUCLEAR INTRON MATURASE 1, MITOCHONDRIAL-RELATED"/>
    <property type="match status" value="1"/>
</dbReference>
<dbReference type="AlphaFoldDB" id="A0A1H8PG28"/>
<dbReference type="GO" id="GO:0051607">
    <property type="term" value="P:defense response to virus"/>
    <property type="evidence" value="ECO:0007669"/>
    <property type="project" value="UniProtKB-KW"/>
</dbReference>
<keyword evidence="6 11" id="KW-0695">RNA-directed DNA polymerase</keyword>
<protein>
    <recommendedName>
        <fullName evidence="1">RNA-directed DNA polymerase</fullName>
        <ecNumber evidence="1">2.7.7.49</ecNumber>
    </recommendedName>
</protein>
<evidence type="ECO:0000313" key="11">
    <source>
        <dbReference type="EMBL" id="SEO40697.1"/>
    </source>
</evidence>
<dbReference type="GO" id="GO:0046872">
    <property type="term" value="F:metal ion binding"/>
    <property type="evidence" value="ECO:0007669"/>
    <property type="project" value="UniProtKB-KW"/>
</dbReference>
<dbReference type="SUPFAM" id="SSF56672">
    <property type="entry name" value="DNA/RNA polymerases"/>
    <property type="match status" value="1"/>
</dbReference>
<evidence type="ECO:0000256" key="4">
    <source>
        <dbReference type="ARBA" id="ARBA00022723"/>
    </source>
</evidence>
<gene>
    <name evidence="11" type="ORF">SAMN04487942_2672</name>
</gene>
<dbReference type="PANTHER" id="PTHR34047:SF7">
    <property type="entry name" value="RNA-DIRECTED DNA POLYMERASE"/>
    <property type="match status" value="1"/>
</dbReference>
<comment type="catalytic activity">
    <reaction evidence="9">
        <text>DNA(n) + a 2'-deoxyribonucleoside 5'-triphosphate = DNA(n+1) + diphosphate</text>
        <dbReference type="Rhea" id="RHEA:22508"/>
        <dbReference type="Rhea" id="RHEA-COMP:17339"/>
        <dbReference type="Rhea" id="RHEA-COMP:17340"/>
        <dbReference type="ChEBI" id="CHEBI:33019"/>
        <dbReference type="ChEBI" id="CHEBI:61560"/>
        <dbReference type="ChEBI" id="CHEBI:173112"/>
        <dbReference type="EC" id="2.7.7.49"/>
    </reaction>
</comment>
<evidence type="ECO:0000256" key="7">
    <source>
        <dbReference type="ARBA" id="ARBA00023118"/>
    </source>
</evidence>
<dbReference type="InterPro" id="IPR000123">
    <property type="entry name" value="Reverse_transcriptase_msDNA"/>
</dbReference>
<accession>A0A1H8PG28</accession>
<keyword evidence="7" id="KW-0051">Antiviral defense</keyword>